<gene>
    <name evidence="1" type="ORF">CUV01_08045</name>
</gene>
<name>A0A2K9EEF9_9RHOB</name>
<dbReference type="Proteomes" id="UP000233742">
    <property type="component" value="Chromosome"/>
</dbReference>
<dbReference type="PROSITE" id="PS51257">
    <property type="entry name" value="PROKAR_LIPOPROTEIN"/>
    <property type="match status" value="1"/>
</dbReference>
<proteinExistence type="predicted"/>
<evidence type="ECO:0000313" key="1">
    <source>
        <dbReference type="EMBL" id="AUH33348.1"/>
    </source>
</evidence>
<evidence type="ECO:0008006" key="3">
    <source>
        <dbReference type="Google" id="ProtNLM"/>
    </source>
</evidence>
<keyword evidence="2" id="KW-1185">Reference proteome</keyword>
<dbReference type="AlphaFoldDB" id="A0A2K9EEF9"/>
<dbReference type="RefSeq" id="WP_101460018.1">
    <property type="nucleotide sequence ID" value="NZ_CP025408.1"/>
</dbReference>
<organism evidence="1 2">
    <name type="scientific">Paracoccus tegillarcae</name>
    <dbReference type="NCBI Taxonomy" id="1529068"/>
    <lineage>
        <taxon>Bacteria</taxon>
        <taxon>Pseudomonadati</taxon>
        <taxon>Pseudomonadota</taxon>
        <taxon>Alphaproteobacteria</taxon>
        <taxon>Rhodobacterales</taxon>
        <taxon>Paracoccaceae</taxon>
        <taxon>Paracoccus</taxon>
    </lineage>
</organism>
<reference evidence="1 2" key="1">
    <citation type="submission" date="2017-12" db="EMBL/GenBank/DDBJ databases">
        <authorList>
            <person name="Hurst M.R.H."/>
        </authorList>
    </citation>
    <scope>NUCLEOTIDE SEQUENCE [LARGE SCALE GENOMIC DNA]</scope>
    <source>
        <strain evidence="1 2">BM15</strain>
    </source>
</reference>
<dbReference type="GO" id="GO:0019867">
    <property type="term" value="C:outer membrane"/>
    <property type="evidence" value="ECO:0007669"/>
    <property type="project" value="InterPro"/>
</dbReference>
<dbReference type="Pfam" id="PF04390">
    <property type="entry name" value="LptE"/>
    <property type="match status" value="1"/>
</dbReference>
<dbReference type="InterPro" id="IPR007485">
    <property type="entry name" value="LPS_assembly_LptE"/>
</dbReference>
<sequence>MSWLKLLSYPTAPDRLPRRALLAGLLALSACGLQPVYGPGGAATKLFGQVRPSEPDTPDAFIFNQRLAERLGGEGSTYDLDYTLRIGVVAQGITPDEITTRYSLNGSADFRLTDTASGATVTQGQVSSFTSYSTTGTTVATLTAEYDARQRLARMLADQVVTRLLAAAP</sequence>
<dbReference type="GO" id="GO:0043165">
    <property type="term" value="P:Gram-negative-bacterium-type cell outer membrane assembly"/>
    <property type="evidence" value="ECO:0007669"/>
    <property type="project" value="InterPro"/>
</dbReference>
<accession>A0A2K9EEF9</accession>
<protein>
    <recommendedName>
        <fullName evidence="3">LPS-assembly lipoprotein</fullName>
    </recommendedName>
</protein>
<evidence type="ECO:0000313" key="2">
    <source>
        <dbReference type="Proteomes" id="UP000233742"/>
    </source>
</evidence>
<dbReference type="OrthoDB" id="7629596at2"/>
<dbReference type="EMBL" id="CP025408">
    <property type="protein sequence ID" value="AUH33348.1"/>
    <property type="molecule type" value="Genomic_DNA"/>
</dbReference>
<dbReference type="KEGG" id="paro:CUV01_08045"/>
<dbReference type="Gene3D" id="3.30.160.150">
    <property type="entry name" value="Lipoprotein like domain"/>
    <property type="match status" value="1"/>
</dbReference>